<sequence length="336" mass="36442">MAYTNYSAQGCIPVRRVRNNDSLSISIESTQPLFQGVDANNDNATPFPNWETDDTARPILTPVVKSAKGNIVSLSNHHWQYGDTLLVFSGSTSGTFQLTGDGKFGIDANGRLKIFKNLASSSSTSSDTLTYTGTAKIGDSSTQDVSGFVTILIQPMGNNSYMGWITANRSILTDAQNENTATLSARLWLSTTELTDFSVKWKNSAGEVLGSDKTLTVTRDMVNGSTLITCEFYHKDAQNACFRAGKVMTDNADEYVIVGEVSNLIGDKAATITGRIKNTRTNAIVTPTNVAWNAKAYKDNNELIKEVSSNVITIAKSESDYGGTEHDAYVLFTATW</sequence>
<name>A0A8S5MPF9_9CAUD</name>
<protein>
    <submittedName>
        <fullName evidence="1">Minor structural protein</fullName>
    </submittedName>
</protein>
<accession>A0A8S5MPF9</accession>
<proteinExistence type="predicted"/>
<evidence type="ECO:0000313" key="1">
    <source>
        <dbReference type="EMBL" id="DAD84253.1"/>
    </source>
</evidence>
<dbReference type="EMBL" id="BK014957">
    <property type="protein sequence ID" value="DAD84253.1"/>
    <property type="molecule type" value="Genomic_DNA"/>
</dbReference>
<reference evidence="1" key="1">
    <citation type="journal article" date="2021" name="Proc. Natl. Acad. Sci. U.S.A.">
        <title>A Catalog of Tens of Thousands of Viruses from Human Metagenomes Reveals Hidden Associations with Chronic Diseases.</title>
        <authorList>
            <person name="Tisza M.J."/>
            <person name="Buck C.B."/>
        </authorList>
    </citation>
    <scope>NUCLEOTIDE SEQUENCE</scope>
    <source>
        <strain evidence="1">CtaLC6</strain>
    </source>
</reference>
<organism evidence="1">
    <name type="scientific">Siphoviridae sp. ctaLC6</name>
    <dbReference type="NCBI Taxonomy" id="2826387"/>
    <lineage>
        <taxon>Viruses</taxon>
        <taxon>Duplodnaviria</taxon>
        <taxon>Heunggongvirae</taxon>
        <taxon>Uroviricota</taxon>
        <taxon>Caudoviricetes</taxon>
    </lineage>
</organism>